<name>A0AA86S8U1_9FABA</name>
<dbReference type="AlphaFoldDB" id="A0AA86S8U1"/>
<evidence type="ECO:0000313" key="1">
    <source>
        <dbReference type="EMBL" id="CAJ1790095.1"/>
    </source>
</evidence>
<organism evidence="1 2">
    <name type="scientific">Sphenostylis stenocarpa</name>
    <dbReference type="NCBI Taxonomy" id="92480"/>
    <lineage>
        <taxon>Eukaryota</taxon>
        <taxon>Viridiplantae</taxon>
        <taxon>Streptophyta</taxon>
        <taxon>Embryophyta</taxon>
        <taxon>Tracheophyta</taxon>
        <taxon>Spermatophyta</taxon>
        <taxon>Magnoliopsida</taxon>
        <taxon>eudicotyledons</taxon>
        <taxon>Gunneridae</taxon>
        <taxon>Pentapetalae</taxon>
        <taxon>rosids</taxon>
        <taxon>fabids</taxon>
        <taxon>Fabales</taxon>
        <taxon>Fabaceae</taxon>
        <taxon>Papilionoideae</taxon>
        <taxon>50 kb inversion clade</taxon>
        <taxon>NPAAA clade</taxon>
        <taxon>indigoferoid/millettioid clade</taxon>
        <taxon>Phaseoleae</taxon>
        <taxon>Sphenostylis</taxon>
    </lineage>
</organism>
<dbReference type="Proteomes" id="UP001189624">
    <property type="component" value="Chromosome 1"/>
</dbReference>
<proteinExistence type="predicted"/>
<reference evidence="1" key="1">
    <citation type="submission" date="2023-10" db="EMBL/GenBank/DDBJ databases">
        <authorList>
            <person name="Domelevo Entfellner J.-B."/>
        </authorList>
    </citation>
    <scope>NUCLEOTIDE SEQUENCE</scope>
</reference>
<dbReference type="EMBL" id="OY731398">
    <property type="protein sequence ID" value="CAJ1790095.1"/>
    <property type="molecule type" value="Genomic_DNA"/>
</dbReference>
<accession>A0AA86S8U1</accession>
<dbReference type="Gramene" id="rna-AYBTSS11_LOCUS344">
    <property type="protein sequence ID" value="CAJ1790095.1"/>
    <property type="gene ID" value="gene-AYBTSS11_LOCUS344"/>
</dbReference>
<gene>
    <name evidence="1" type="ORF">AYBTSS11_LOCUS344</name>
</gene>
<protein>
    <submittedName>
        <fullName evidence="1">Uncharacterized protein</fullName>
    </submittedName>
</protein>
<keyword evidence="2" id="KW-1185">Reference proteome</keyword>
<sequence length="225" mass="26211">MVPVSLDRKDTEVRAYKTDPVQVRDRTYAGSSQKLKFSRDETVKRCCSDDVDCQWQILHANQRLIEANKNHLPFCAEEDNAFLKPEQKTYIRQLNQVKQKEFWRGLSDNPVTIPSHGHDERLGTILYSQQYHCSKEKVIRPFINHDLITGANVIHQTTVPVSLDLKDTEVRAYRTDPVQVSSSDDVDCQWQILHSKQRLIEANKNHLPFYTEEDNAFLKAEQKRC</sequence>
<evidence type="ECO:0000313" key="2">
    <source>
        <dbReference type="Proteomes" id="UP001189624"/>
    </source>
</evidence>